<evidence type="ECO:0000256" key="3">
    <source>
        <dbReference type="PROSITE-ProRule" id="PRU10141"/>
    </source>
</evidence>
<dbReference type="InterPro" id="IPR000719">
    <property type="entry name" value="Prot_kinase_dom"/>
</dbReference>
<dbReference type="EMBL" id="LSMT01000006">
    <property type="protein sequence ID" value="PFX34126.1"/>
    <property type="molecule type" value="Genomic_DNA"/>
</dbReference>
<keyword evidence="4" id="KW-0175">Coiled coil</keyword>
<dbReference type="Gene3D" id="1.10.510.10">
    <property type="entry name" value="Transferase(Phosphotransferase) domain 1"/>
    <property type="match status" value="1"/>
</dbReference>
<dbReference type="PANTHER" id="PTHR44329:SF298">
    <property type="entry name" value="MIXED LINEAGE KINASE DOMAIN-LIKE PROTEIN"/>
    <property type="match status" value="1"/>
</dbReference>
<accession>A0A2B4SXT4</accession>
<dbReference type="Gene3D" id="3.30.200.20">
    <property type="entry name" value="Phosphorylase Kinase, domain 1"/>
    <property type="match status" value="1"/>
</dbReference>
<feature type="compositionally biased region" description="Low complexity" evidence="5">
    <location>
        <begin position="21"/>
        <end position="38"/>
    </location>
</feature>
<feature type="binding site" evidence="3">
    <location>
        <position position="872"/>
    </location>
    <ligand>
        <name>ATP</name>
        <dbReference type="ChEBI" id="CHEBI:30616"/>
    </ligand>
</feature>
<evidence type="ECO:0000256" key="2">
    <source>
        <dbReference type="ARBA" id="ARBA00022840"/>
    </source>
</evidence>
<dbReference type="OrthoDB" id="5972429at2759"/>
<feature type="compositionally biased region" description="Basic and acidic residues" evidence="5">
    <location>
        <begin position="1"/>
        <end position="13"/>
    </location>
</feature>
<dbReference type="InterPro" id="IPR011009">
    <property type="entry name" value="Kinase-like_dom_sf"/>
</dbReference>
<keyword evidence="2 3" id="KW-0067">ATP-binding</keyword>
<evidence type="ECO:0000256" key="5">
    <source>
        <dbReference type="SAM" id="MobiDB-lite"/>
    </source>
</evidence>
<dbReference type="Proteomes" id="UP000225706">
    <property type="component" value="Unassembled WGS sequence"/>
</dbReference>
<feature type="compositionally biased region" description="Low complexity" evidence="5">
    <location>
        <begin position="399"/>
        <end position="431"/>
    </location>
</feature>
<dbReference type="Pfam" id="PF00069">
    <property type="entry name" value="Pkinase"/>
    <property type="match status" value="1"/>
</dbReference>
<dbReference type="InterPro" id="IPR017441">
    <property type="entry name" value="Protein_kinase_ATP_BS"/>
</dbReference>
<organism evidence="7 8">
    <name type="scientific">Stylophora pistillata</name>
    <name type="common">Smooth cauliflower coral</name>
    <dbReference type="NCBI Taxonomy" id="50429"/>
    <lineage>
        <taxon>Eukaryota</taxon>
        <taxon>Metazoa</taxon>
        <taxon>Cnidaria</taxon>
        <taxon>Anthozoa</taxon>
        <taxon>Hexacorallia</taxon>
        <taxon>Scleractinia</taxon>
        <taxon>Astrocoeniina</taxon>
        <taxon>Pocilloporidae</taxon>
        <taxon>Stylophora</taxon>
    </lineage>
</organism>
<name>A0A2B4SXT4_STYPI</name>
<keyword evidence="7" id="KW-0418">Kinase</keyword>
<evidence type="ECO:0000313" key="8">
    <source>
        <dbReference type="Proteomes" id="UP000225706"/>
    </source>
</evidence>
<dbReference type="PROSITE" id="PS00107">
    <property type="entry name" value="PROTEIN_KINASE_ATP"/>
    <property type="match status" value="1"/>
</dbReference>
<sequence length="1103" mass="125115">MEPFSQDKGEGTKKVIRGNDSSTNLRLRARSSRSLSSQRHNKNHAKTYNGYHITNGSTWQTGPVSLTVRNASVEKIPLGHYRSGNNSNNLHPSMHLDHSSNFSSNSSVAKFNATLFSPTSHHTIQGSDVEEAMDIDHQDMNDEGVGFEGNSASVLQEEIDASRQSGAPVEKQPVEHYNDIEVVESSSSGAKPKETKQEMQITKPKKEANKQKLLTLKAARITSSNRKRPIYIVLHVSNIQIGEFSGKASAPVKIYAEKIFIEMETNEGIGSKTVSHHFRIPCKDLTECKASFVGSPLLLVAKPTPAGAAAICVKCKDYGKFLDPESQDLKKSSIVLVMNYKVIPRDTKADLIELFQNRFAEQLSWSELSLKEAQEFLGKKKDVVIPCEKSQSPPPPDAGSPSTLSPSTGSPSTLSPSTGSPSTLSPSTGSPVNLEQRKILTPKGKMHARKKLFTDESKSSPAKEPVSHCSGFKQTESGCQKEKNDSADSIIQTRSRRRKASEVPNMDKPETTGLEPVKLDILLHHTKMQSQITLLDQHSKEQRENLQQHQKLLEIERGKLQEMEAEKERHLGRMRDLEISCSTDRERLRVLENSVVEKDRILTQQAANLAMINNELERERVSVRQLQIELEQEREAGSHSRKVQSDLVRVRRALDEEKTVRDMREQQLREKETNLLEIQRTLSDEQQERLRLEEKLQQARNACTQLERSLESERLSSQSSQEDIQTKQNTIAEQFNLLQQEREEKRDLEERLRNLQLQVEEERNRRISTERELDEERVIVRQDRETLERERQQYEQRILESERTASESERRLRELQSAVSVAQEALAEYRRLEPRDWIIRREEVTLSENSLGVGAWGKVYGGTFRACQVAVKQIHDLILSPHNRRLFEREMSIASRCRHPHLLQFIGATNDDGNPLFITELLDSDLRRVLEQRALHQEEIICLALDVAKGLNYLHLNKPFPIIHRDISSSNVLLWRRDDCWRAKLSDYGAANFMRQYMTVNPGARIYAAPEALTSQQSPKADVYSYGLLLCEMCIRELPVPQQIQQQIGLVTNGVLRELIMRCVLADPEARPSVSEVITVLAQQSESIRAQGLVSLNGRTATL</sequence>
<dbReference type="GO" id="GO:0004672">
    <property type="term" value="F:protein kinase activity"/>
    <property type="evidence" value="ECO:0007669"/>
    <property type="project" value="InterPro"/>
</dbReference>
<proteinExistence type="predicted"/>
<dbReference type="AlphaFoldDB" id="A0A2B4SXT4"/>
<dbReference type="PANTHER" id="PTHR44329">
    <property type="entry name" value="SERINE/THREONINE-PROTEIN KINASE TNNI3K-RELATED"/>
    <property type="match status" value="1"/>
</dbReference>
<feature type="region of interest" description="Disordered" evidence="5">
    <location>
        <begin position="386"/>
        <end position="512"/>
    </location>
</feature>
<gene>
    <name evidence="7" type="primary">kinX</name>
    <name evidence="7" type="ORF">AWC38_SpisGene998</name>
</gene>
<evidence type="ECO:0000256" key="1">
    <source>
        <dbReference type="ARBA" id="ARBA00022741"/>
    </source>
</evidence>
<evidence type="ECO:0000256" key="4">
    <source>
        <dbReference type="SAM" id="Coils"/>
    </source>
</evidence>
<evidence type="ECO:0000313" key="7">
    <source>
        <dbReference type="EMBL" id="PFX34126.1"/>
    </source>
</evidence>
<dbReference type="GO" id="GO:0097527">
    <property type="term" value="P:necroptotic signaling pathway"/>
    <property type="evidence" value="ECO:0007669"/>
    <property type="project" value="TreeGrafter"/>
</dbReference>
<keyword evidence="8" id="KW-1185">Reference proteome</keyword>
<comment type="caution">
    <text evidence="7">The sequence shown here is derived from an EMBL/GenBank/DDBJ whole genome shotgun (WGS) entry which is preliminary data.</text>
</comment>
<evidence type="ECO:0000259" key="6">
    <source>
        <dbReference type="PROSITE" id="PS50011"/>
    </source>
</evidence>
<protein>
    <submittedName>
        <fullName evidence="7">Putative serine/threonine-protein kinase kinX</fullName>
    </submittedName>
</protein>
<dbReference type="PROSITE" id="PS50011">
    <property type="entry name" value="PROTEIN_KINASE_DOM"/>
    <property type="match status" value="1"/>
</dbReference>
<feature type="region of interest" description="Disordered" evidence="5">
    <location>
        <begin position="1"/>
        <end position="49"/>
    </location>
</feature>
<reference evidence="8" key="1">
    <citation type="journal article" date="2017" name="bioRxiv">
        <title>Comparative analysis of the genomes of Stylophora pistillata and Acropora digitifera provides evidence for extensive differences between species of corals.</title>
        <authorList>
            <person name="Voolstra C.R."/>
            <person name="Li Y."/>
            <person name="Liew Y.J."/>
            <person name="Baumgarten S."/>
            <person name="Zoccola D."/>
            <person name="Flot J.-F."/>
            <person name="Tambutte S."/>
            <person name="Allemand D."/>
            <person name="Aranda M."/>
        </authorList>
    </citation>
    <scope>NUCLEOTIDE SEQUENCE [LARGE SCALE GENOMIC DNA]</scope>
</reference>
<feature type="coiled-coil region" evidence="4">
    <location>
        <begin position="668"/>
        <end position="832"/>
    </location>
</feature>
<dbReference type="InterPro" id="IPR008266">
    <property type="entry name" value="Tyr_kinase_AS"/>
</dbReference>
<feature type="domain" description="Protein kinase" evidence="6">
    <location>
        <begin position="845"/>
        <end position="1088"/>
    </location>
</feature>
<dbReference type="InterPro" id="IPR051681">
    <property type="entry name" value="Ser/Thr_Kinases-Pseudokinases"/>
</dbReference>
<keyword evidence="7" id="KW-0808">Transferase</keyword>
<dbReference type="SUPFAM" id="SSF56112">
    <property type="entry name" value="Protein kinase-like (PK-like)"/>
    <property type="match status" value="1"/>
</dbReference>
<feature type="coiled-coil region" evidence="4">
    <location>
        <begin position="543"/>
        <end position="580"/>
    </location>
</feature>
<keyword evidence="1 3" id="KW-0547">Nucleotide-binding</keyword>
<feature type="coiled-coil region" evidence="4">
    <location>
        <begin position="609"/>
        <end position="636"/>
    </location>
</feature>
<dbReference type="GO" id="GO:0005524">
    <property type="term" value="F:ATP binding"/>
    <property type="evidence" value="ECO:0007669"/>
    <property type="project" value="UniProtKB-UniRule"/>
</dbReference>
<dbReference type="PROSITE" id="PS00109">
    <property type="entry name" value="PROTEIN_KINASE_TYR"/>
    <property type="match status" value="1"/>
</dbReference>